<evidence type="ECO:0000313" key="1">
    <source>
        <dbReference type="EMBL" id="MBX41449.1"/>
    </source>
</evidence>
<dbReference type="AlphaFoldDB" id="A0A2P2NG61"/>
<accession>A0A2P2NG61</accession>
<sequence length="57" mass="6847">MRCRWPSHLRSCLCTHRKEYLQDPAQSSTRRMHHHVSDPIGNILELNVDILFSWQDM</sequence>
<reference evidence="1" key="1">
    <citation type="submission" date="2018-02" db="EMBL/GenBank/DDBJ databases">
        <title>Rhizophora mucronata_Transcriptome.</title>
        <authorList>
            <person name="Meera S.P."/>
            <person name="Sreeshan A."/>
            <person name="Augustine A."/>
        </authorList>
    </citation>
    <scope>NUCLEOTIDE SEQUENCE</scope>
    <source>
        <tissue evidence="1">Leaf</tissue>
    </source>
</reference>
<dbReference type="EMBL" id="GGEC01060965">
    <property type="protein sequence ID" value="MBX41449.1"/>
    <property type="molecule type" value="Transcribed_RNA"/>
</dbReference>
<protein>
    <submittedName>
        <fullName evidence="1">Uncharacterized protein</fullName>
    </submittedName>
</protein>
<name>A0A2P2NG61_RHIMU</name>
<organism evidence="1">
    <name type="scientific">Rhizophora mucronata</name>
    <name type="common">Asiatic mangrove</name>
    <dbReference type="NCBI Taxonomy" id="61149"/>
    <lineage>
        <taxon>Eukaryota</taxon>
        <taxon>Viridiplantae</taxon>
        <taxon>Streptophyta</taxon>
        <taxon>Embryophyta</taxon>
        <taxon>Tracheophyta</taxon>
        <taxon>Spermatophyta</taxon>
        <taxon>Magnoliopsida</taxon>
        <taxon>eudicotyledons</taxon>
        <taxon>Gunneridae</taxon>
        <taxon>Pentapetalae</taxon>
        <taxon>rosids</taxon>
        <taxon>fabids</taxon>
        <taxon>Malpighiales</taxon>
        <taxon>Rhizophoraceae</taxon>
        <taxon>Rhizophora</taxon>
    </lineage>
</organism>
<proteinExistence type="predicted"/>